<comment type="caution">
    <text evidence="2">The sequence shown here is derived from an EMBL/GenBank/DDBJ whole genome shotgun (WGS) entry which is preliminary data.</text>
</comment>
<evidence type="ECO:0000313" key="3">
    <source>
        <dbReference type="Proteomes" id="UP000253628"/>
    </source>
</evidence>
<dbReference type="EMBL" id="QNRQ01000017">
    <property type="protein sequence ID" value="RBP35398.1"/>
    <property type="molecule type" value="Genomic_DNA"/>
</dbReference>
<evidence type="ECO:0000313" key="2">
    <source>
        <dbReference type="EMBL" id="RBP35398.1"/>
    </source>
</evidence>
<name>A0A366H0M0_9BURK</name>
<evidence type="ECO:0000256" key="1">
    <source>
        <dbReference type="SAM" id="Phobius"/>
    </source>
</evidence>
<sequence length="37" mass="4004">MSNKLIKIIVIALAVIGLIAVFAFLGMGAMMFWMMGT</sequence>
<accession>A0A366H0M0</accession>
<keyword evidence="1" id="KW-0472">Membrane</keyword>
<keyword evidence="1" id="KW-0812">Transmembrane</keyword>
<feature type="transmembrane region" description="Helical" evidence="1">
    <location>
        <begin position="6"/>
        <end position="33"/>
    </location>
</feature>
<gene>
    <name evidence="2" type="ORF">DFR37_1172</name>
</gene>
<keyword evidence="1" id="KW-1133">Transmembrane helix</keyword>
<keyword evidence="3" id="KW-1185">Reference proteome</keyword>
<dbReference type="Proteomes" id="UP000253628">
    <property type="component" value="Unassembled WGS sequence"/>
</dbReference>
<organism evidence="2 3">
    <name type="scientific">Eoetvoesiella caeni</name>
    <dbReference type="NCBI Taxonomy" id="645616"/>
    <lineage>
        <taxon>Bacteria</taxon>
        <taxon>Pseudomonadati</taxon>
        <taxon>Pseudomonadota</taxon>
        <taxon>Betaproteobacteria</taxon>
        <taxon>Burkholderiales</taxon>
        <taxon>Alcaligenaceae</taxon>
        <taxon>Eoetvoesiella</taxon>
    </lineage>
</organism>
<reference evidence="2 3" key="1">
    <citation type="submission" date="2018-06" db="EMBL/GenBank/DDBJ databases">
        <title>Genomic Encyclopedia of Type Strains, Phase IV (KMG-IV): sequencing the most valuable type-strain genomes for metagenomic binning, comparative biology and taxonomic classification.</title>
        <authorList>
            <person name="Goeker M."/>
        </authorList>
    </citation>
    <scope>NUCLEOTIDE SEQUENCE [LARGE SCALE GENOMIC DNA]</scope>
    <source>
        <strain evidence="2 3">DSM 25520</strain>
    </source>
</reference>
<dbReference type="AlphaFoldDB" id="A0A366H0M0"/>
<protein>
    <submittedName>
        <fullName evidence="2">Uncharacterized protein</fullName>
    </submittedName>
</protein>
<proteinExistence type="predicted"/>